<evidence type="ECO:0000256" key="5">
    <source>
        <dbReference type="SAM" id="Phobius"/>
    </source>
</evidence>
<organism evidence="7 8">
    <name type="scientific">Halobacterium bonnevillei</name>
    <dbReference type="NCBI Taxonomy" id="2692200"/>
    <lineage>
        <taxon>Archaea</taxon>
        <taxon>Methanobacteriati</taxon>
        <taxon>Methanobacteriota</taxon>
        <taxon>Stenosarchaea group</taxon>
        <taxon>Halobacteria</taxon>
        <taxon>Halobacteriales</taxon>
        <taxon>Halobacteriaceae</taxon>
        <taxon>Halobacterium</taxon>
    </lineage>
</organism>
<reference evidence="7 8" key="1">
    <citation type="submission" date="2019-12" db="EMBL/GenBank/DDBJ databases">
        <title>Isolation and characterization of three novel carbon monoxide-oxidizing members of Halobacteria from salione crusts and soils.</title>
        <authorList>
            <person name="Myers M.R."/>
            <person name="King G.M."/>
        </authorList>
    </citation>
    <scope>NUCLEOTIDE SEQUENCE [LARGE SCALE GENOMIC DNA]</scope>
    <source>
        <strain evidence="7 8">PCN9</strain>
    </source>
</reference>
<dbReference type="PANTHER" id="PTHR43027:SF1">
    <property type="entry name" value="DOXORUBICIN RESISTANCE ABC TRANSPORTER PERMEASE PROTEIN DRRC-RELATED"/>
    <property type="match status" value="1"/>
</dbReference>
<feature type="transmembrane region" description="Helical" evidence="5">
    <location>
        <begin position="305"/>
        <end position="325"/>
    </location>
</feature>
<protein>
    <submittedName>
        <fullName evidence="7">ABC transporter permease</fullName>
    </submittedName>
</protein>
<dbReference type="Proteomes" id="UP000471521">
    <property type="component" value="Unassembled WGS sequence"/>
</dbReference>
<feature type="transmembrane region" description="Helical" evidence="5">
    <location>
        <begin position="268"/>
        <end position="293"/>
    </location>
</feature>
<comment type="caution">
    <text evidence="7">The sequence shown here is derived from an EMBL/GenBank/DDBJ whole genome shotgun (WGS) entry which is preliminary data.</text>
</comment>
<sequence>MSRLLSLTVTLLRDWTRNREAVFFALLFPLILLVIFSVVFAGGPTEFAVGVQNNDVDAAGEPTALSDTLVTALEDTGPLDVHEVDPETELSDTDNVEEATGYKRVLVIPDGFDERVRTESARVRMAVIQDTVALFDDELSESQREDVAAAQDAFEASRPEGSTAGPVRVTLLTVPDDEGAGAVGSIVDSVVATFNDRSIGVEEPTVAVSADERGQRDFAAADYFLPAFVVAMILINGVMTVPSAIAGFKRDGTLKRLAATPLRKHEWIVANVIQQSILAVAITMILIAVAWVVFGVSAVPGPLSIALIVLGAIAFTALGMTLGGVVQNPDAAISFGSAIALPLMFVSGIFWELDLMPPSLQTIAEFSPVTHFHRSLRKLMILDSTSGVGWTFAAVGVLAVVFLAAAVHLTSWREFD</sequence>
<dbReference type="PROSITE" id="PS51012">
    <property type="entry name" value="ABC_TM2"/>
    <property type="match status" value="1"/>
</dbReference>
<evidence type="ECO:0000313" key="7">
    <source>
        <dbReference type="EMBL" id="MXR21403.1"/>
    </source>
</evidence>
<proteinExistence type="predicted"/>
<feature type="transmembrane region" description="Helical" evidence="5">
    <location>
        <begin position="21"/>
        <end position="43"/>
    </location>
</feature>
<dbReference type="EMBL" id="WUUU01000109">
    <property type="protein sequence ID" value="MXR21403.1"/>
    <property type="molecule type" value="Genomic_DNA"/>
</dbReference>
<feature type="domain" description="ABC transmembrane type-2" evidence="6">
    <location>
        <begin position="180"/>
        <end position="413"/>
    </location>
</feature>
<evidence type="ECO:0000256" key="3">
    <source>
        <dbReference type="ARBA" id="ARBA00022989"/>
    </source>
</evidence>
<evidence type="ECO:0000256" key="4">
    <source>
        <dbReference type="ARBA" id="ARBA00023136"/>
    </source>
</evidence>
<dbReference type="GO" id="GO:0140359">
    <property type="term" value="F:ABC-type transporter activity"/>
    <property type="evidence" value="ECO:0007669"/>
    <property type="project" value="InterPro"/>
</dbReference>
<feature type="transmembrane region" description="Helical" evidence="5">
    <location>
        <begin position="223"/>
        <end position="248"/>
    </location>
</feature>
<dbReference type="RefSeq" id="WP_325064099.1">
    <property type="nucleotide sequence ID" value="NZ_WUUU01000109.1"/>
</dbReference>
<evidence type="ECO:0000313" key="8">
    <source>
        <dbReference type="Proteomes" id="UP000471521"/>
    </source>
</evidence>
<feature type="transmembrane region" description="Helical" evidence="5">
    <location>
        <begin position="332"/>
        <end position="351"/>
    </location>
</feature>
<keyword evidence="3 5" id="KW-1133">Transmembrane helix</keyword>
<dbReference type="InterPro" id="IPR013525">
    <property type="entry name" value="ABC2_TM"/>
</dbReference>
<gene>
    <name evidence="7" type="ORF">GRX66_12600</name>
</gene>
<name>A0A6B0SPG1_9EURY</name>
<feature type="transmembrane region" description="Helical" evidence="5">
    <location>
        <begin position="388"/>
        <end position="409"/>
    </location>
</feature>
<dbReference type="InterPro" id="IPR052902">
    <property type="entry name" value="ABC-2_transporter"/>
</dbReference>
<evidence type="ECO:0000256" key="2">
    <source>
        <dbReference type="ARBA" id="ARBA00022692"/>
    </source>
</evidence>
<evidence type="ECO:0000256" key="1">
    <source>
        <dbReference type="ARBA" id="ARBA00004141"/>
    </source>
</evidence>
<dbReference type="PANTHER" id="PTHR43027">
    <property type="entry name" value="DOXORUBICIN RESISTANCE ABC TRANSPORTER PERMEASE PROTEIN DRRC-RELATED"/>
    <property type="match status" value="1"/>
</dbReference>
<dbReference type="InterPro" id="IPR047817">
    <property type="entry name" value="ABC2_TM_bact-type"/>
</dbReference>
<keyword evidence="4 5" id="KW-0472">Membrane</keyword>
<accession>A0A6B0SPG1</accession>
<evidence type="ECO:0000259" key="6">
    <source>
        <dbReference type="PROSITE" id="PS51012"/>
    </source>
</evidence>
<dbReference type="GO" id="GO:0016020">
    <property type="term" value="C:membrane"/>
    <property type="evidence" value="ECO:0007669"/>
    <property type="project" value="UniProtKB-SubCell"/>
</dbReference>
<keyword evidence="8" id="KW-1185">Reference proteome</keyword>
<dbReference type="Pfam" id="PF12698">
    <property type="entry name" value="ABC2_membrane_3"/>
    <property type="match status" value="1"/>
</dbReference>
<keyword evidence="2 5" id="KW-0812">Transmembrane</keyword>
<dbReference type="AlphaFoldDB" id="A0A6B0SPG1"/>
<comment type="subcellular location">
    <subcellularLocation>
        <location evidence="1">Membrane</location>
        <topology evidence="1">Multi-pass membrane protein</topology>
    </subcellularLocation>
</comment>